<dbReference type="EMBL" id="CAJZAI010000002">
    <property type="protein sequence ID" value="CAG9167611.1"/>
    <property type="molecule type" value="Genomic_DNA"/>
</dbReference>
<evidence type="ECO:0000256" key="3">
    <source>
        <dbReference type="ARBA" id="ARBA00022989"/>
    </source>
</evidence>
<accession>A0ABM8WJP8</accession>
<reference evidence="6 7" key="1">
    <citation type="submission" date="2021-08" db="EMBL/GenBank/DDBJ databases">
        <authorList>
            <person name="Peeters C."/>
        </authorList>
    </citation>
    <scope>NUCLEOTIDE SEQUENCE [LARGE SCALE GENOMIC DNA]</scope>
    <source>
        <strain evidence="6 7">LMG 23992</strain>
    </source>
</reference>
<sequence>MPREIALFYVLMPSLLPVFLACGALYWLLDRLLTRIGLYRWVWHPALLRAALFVCLFSGIGLLLWD</sequence>
<evidence type="ECO:0000313" key="7">
    <source>
        <dbReference type="Proteomes" id="UP000727654"/>
    </source>
</evidence>
<proteinExistence type="predicted"/>
<evidence type="ECO:0000256" key="1">
    <source>
        <dbReference type="ARBA" id="ARBA00022475"/>
    </source>
</evidence>
<evidence type="ECO:0000256" key="5">
    <source>
        <dbReference type="SAM" id="Phobius"/>
    </source>
</evidence>
<protein>
    <submittedName>
        <fullName evidence="6">Protein AaeX</fullName>
    </submittedName>
</protein>
<gene>
    <name evidence="6" type="primary">aaeX</name>
    <name evidence="6" type="ORF">LMG23992_00854</name>
</gene>
<keyword evidence="4 5" id="KW-0472">Membrane</keyword>
<name>A0ABM8WJP8_9BURK</name>
<feature type="transmembrane region" description="Helical" evidence="5">
    <location>
        <begin position="6"/>
        <end position="29"/>
    </location>
</feature>
<keyword evidence="7" id="KW-1185">Reference proteome</keyword>
<dbReference type="Proteomes" id="UP000727654">
    <property type="component" value="Unassembled WGS sequence"/>
</dbReference>
<keyword evidence="2 5" id="KW-0812">Transmembrane</keyword>
<dbReference type="Pfam" id="PF07869">
    <property type="entry name" value="DUF1656"/>
    <property type="match status" value="1"/>
</dbReference>
<comment type="caution">
    <text evidence="6">The sequence shown here is derived from an EMBL/GenBank/DDBJ whole genome shotgun (WGS) entry which is preliminary data.</text>
</comment>
<dbReference type="PROSITE" id="PS51257">
    <property type="entry name" value="PROKAR_LIPOPROTEIN"/>
    <property type="match status" value="1"/>
</dbReference>
<keyword evidence="3 5" id="KW-1133">Transmembrane helix</keyword>
<dbReference type="RefSeq" id="WP_224078544.1">
    <property type="nucleotide sequence ID" value="NZ_CAJZAI010000002.1"/>
</dbReference>
<dbReference type="InterPro" id="IPR012451">
    <property type="entry name" value="DUF1656"/>
</dbReference>
<evidence type="ECO:0000313" key="6">
    <source>
        <dbReference type="EMBL" id="CAG9167611.1"/>
    </source>
</evidence>
<feature type="transmembrane region" description="Helical" evidence="5">
    <location>
        <begin position="41"/>
        <end position="65"/>
    </location>
</feature>
<evidence type="ECO:0000256" key="2">
    <source>
        <dbReference type="ARBA" id="ARBA00022692"/>
    </source>
</evidence>
<organism evidence="6 7">
    <name type="scientific">Cupriavidus laharis</name>
    <dbReference type="NCBI Taxonomy" id="151654"/>
    <lineage>
        <taxon>Bacteria</taxon>
        <taxon>Pseudomonadati</taxon>
        <taxon>Pseudomonadota</taxon>
        <taxon>Betaproteobacteria</taxon>
        <taxon>Burkholderiales</taxon>
        <taxon>Burkholderiaceae</taxon>
        <taxon>Cupriavidus</taxon>
    </lineage>
</organism>
<keyword evidence="1" id="KW-1003">Cell membrane</keyword>
<evidence type="ECO:0000256" key="4">
    <source>
        <dbReference type="ARBA" id="ARBA00023136"/>
    </source>
</evidence>